<dbReference type="RefSeq" id="WP_143969509.1">
    <property type="nucleotide sequence ID" value="NZ_VJOO01000024.1"/>
</dbReference>
<dbReference type="Proteomes" id="UP000316388">
    <property type="component" value="Unassembled WGS sequence"/>
</dbReference>
<dbReference type="AlphaFoldDB" id="A0A554XIP9"/>
<evidence type="ECO:0000313" key="1">
    <source>
        <dbReference type="EMBL" id="TSE35701.1"/>
    </source>
</evidence>
<comment type="caution">
    <text evidence="1">The sequence shown here is derived from an EMBL/GenBank/DDBJ whole genome shotgun (WGS) entry which is preliminary data.</text>
</comment>
<reference evidence="1 2" key="1">
    <citation type="submission" date="2019-07" db="EMBL/GenBank/DDBJ databases">
        <title>Tepidimonas fonticaldi AT-A2 draft genome.</title>
        <authorList>
            <person name="Da Costa M.S."/>
            <person name="Froufe H.J.C."/>
            <person name="Egas C."/>
            <person name="Albuquerque L."/>
        </authorList>
    </citation>
    <scope>NUCLEOTIDE SEQUENCE [LARGE SCALE GENOMIC DNA]</scope>
    <source>
        <strain evidence="1 2">AT-A2</strain>
    </source>
</reference>
<evidence type="ECO:0000313" key="2">
    <source>
        <dbReference type="Proteomes" id="UP000316388"/>
    </source>
</evidence>
<sequence length="305" mass="33327">MTARAADPLWWRYRVGNPALAALPVAWQYRCAERWGRWRAHGAPDAGAIRQGAVALLGAAGGSDRGAAIVRRYHGLQSRIRLDDHRMAHAAMPAVVAQVEVQDAKVIARKAAEGRGLIILTAHYGRLGMIGPAMRRLGLSSAFLSATVDERATALSPMQRWVGYRNGQSLQRFAGGQWIMADDPATRLRAVLRRGEPLIVVIDAFSSRSPQRDAFRFGPGTLSIPTGVVRLAQATGAPMALALLHDLGDERVQMRCWDLAQPPQQAVQQAFDAVAQAVWAEPWQWWLLPHVPALWRPLGADAATP</sequence>
<protein>
    <recommendedName>
        <fullName evidence="3">Lipid A biosynthesis lauroyl acyltransferase</fullName>
    </recommendedName>
</protein>
<dbReference type="EMBL" id="VJOO01000024">
    <property type="protein sequence ID" value="TSE35701.1"/>
    <property type="molecule type" value="Genomic_DNA"/>
</dbReference>
<gene>
    <name evidence="1" type="ORF">Tfont_02212</name>
</gene>
<proteinExistence type="predicted"/>
<name>A0A554XIP9_9BURK</name>
<accession>A0A554XIP9</accession>
<evidence type="ECO:0008006" key="3">
    <source>
        <dbReference type="Google" id="ProtNLM"/>
    </source>
</evidence>
<organism evidence="1 2">
    <name type="scientific">Tepidimonas fonticaldi</name>
    <dbReference type="NCBI Taxonomy" id="1101373"/>
    <lineage>
        <taxon>Bacteria</taxon>
        <taxon>Pseudomonadati</taxon>
        <taxon>Pseudomonadota</taxon>
        <taxon>Betaproteobacteria</taxon>
        <taxon>Burkholderiales</taxon>
        <taxon>Tepidimonas</taxon>
    </lineage>
</organism>